<dbReference type="Proteomes" id="UP000658225">
    <property type="component" value="Unassembled WGS sequence"/>
</dbReference>
<accession>A0A927RDH4</accession>
<dbReference type="GO" id="GO:0016747">
    <property type="term" value="F:acyltransferase activity, transferring groups other than amino-acyl groups"/>
    <property type="evidence" value="ECO:0007669"/>
    <property type="project" value="InterPro"/>
</dbReference>
<gene>
    <name evidence="1" type="ORF">H4683_002450</name>
</gene>
<sequence>MNLIDIEEPQGIAHLGYRVGQIHTGKGIANRALKLLVEKVVEEGRIKQIEAKATTNLNYSRMYEKS</sequence>
<organism evidence="1 2">
    <name type="scientific">Sporosarcina limicola</name>
    <dbReference type="NCBI Taxonomy" id="34101"/>
    <lineage>
        <taxon>Bacteria</taxon>
        <taxon>Bacillati</taxon>
        <taxon>Bacillota</taxon>
        <taxon>Bacilli</taxon>
        <taxon>Bacillales</taxon>
        <taxon>Caryophanaceae</taxon>
        <taxon>Sporosarcina</taxon>
    </lineage>
</organism>
<dbReference type="AlphaFoldDB" id="A0A927RDH4"/>
<dbReference type="SUPFAM" id="SSF55729">
    <property type="entry name" value="Acyl-CoA N-acyltransferases (Nat)"/>
    <property type="match status" value="1"/>
</dbReference>
<name>A0A927RDH4_9BACL</name>
<comment type="caution">
    <text evidence="1">The sequence shown here is derived from an EMBL/GenBank/DDBJ whole genome shotgun (WGS) entry which is preliminary data.</text>
</comment>
<dbReference type="EMBL" id="JADBEL010000013">
    <property type="protein sequence ID" value="MBE1555345.1"/>
    <property type="molecule type" value="Genomic_DNA"/>
</dbReference>
<keyword evidence="2" id="KW-1185">Reference proteome</keyword>
<dbReference type="Gene3D" id="3.40.630.30">
    <property type="match status" value="1"/>
</dbReference>
<evidence type="ECO:0000313" key="2">
    <source>
        <dbReference type="Proteomes" id="UP000658225"/>
    </source>
</evidence>
<proteinExistence type="predicted"/>
<reference evidence="1" key="1">
    <citation type="submission" date="2020-10" db="EMBL/GenBank/DDBJ databases">
        <title>Genomic Encyclopedia of Type Strains, Phase IV (KMG-IV): sequencing the most valuable type-strain genomes for metagenomic binning, comparative biology and taxonomic classification.</title>
        <authorList>
            <person name="Goeker M."/>
        </authorList>
    </citation>
    <scope>NUCLEOTIDE SEQUENCE</scope>
    <source>
        <strain evidence="1">DSM 13886</strain>
    </source>
</reference>
<dbReference type="InterPro" id="IPR016181">
    <property type="entry name" value="Acyl_CoA_acyltransferase"/>
</dbReference>
<protein>
    <submittedName>
        <fullName evidence="1">RimJ/RimL family protein N-acetyltransferase</fullName>
    </submittedName>
</protein>
<evidence type="ECO:0000313" key="1">
    <source>
        <dbReference type="EMBL" id="MBE1555345.1"/>
    </source>
</evidence>